<proteinExistence type="predicted"/>
<dbReference type="KEGG" id="dtl:H8F01_11180"/>
<feature type="chain" id="PRO_5028984928" evidence="1">
    <location>
        <begin position="27"/>
        <end position="262"/>
    </location>
</feature>
<organism evidence="2 3">
    <name type="scientific">Dyella telluris</name>
    <dbReference type="NCBI Taxonomy" id="2763498"/>
    <lineage>
        <taxon>Bacteria</taxon>
        <taxon>Pseudomonadati</taxon>
        <taxon>Pseudomonadota</taxon>
        <taxon>Gammaproteobacteria</taxon>
        <taxon>Lysobacterales</taxon>
        <taxon>Rhodanobacteraceae</taxon>
        <taxon>Dyella</taxon>
    </lineage>
</organism>
<dbReference type="AlphaFoldDB" id="A0A7G8PYV8"/>
<sequence length="262" mass="28248">MNRSVLLPMVLAVAGMLGGPAAMGQAASASGAPAMDAGQAKALRSLEDMVAIPGVLKEHPDLYYRQLAMNAYGSGNKAKALKLFLYAAGYADKPSQAALATLYWGGEGTAVDRPRAYAWMDLAASRGYARLVTSREYYWSQLSDEERAQALRVGKEILAGYNDELTLRRLRQKLDHARRNVTGSRLGFVGNGTVNAATKDEGYSPDNPSTAGLADYYSDALWNADEYARLKDLQWKVRVDAMPSVTVGDLQKVTPAPAPPGQ</sequence>
<evidence type="ECO:0000313" key="2">
    <source>
        <dbReference type="EMBL" id="QNJ99715.1"/>
    </source>
</evidence>
<dbReference type="EMBL" id="CP060412">
    <property type="protein sequence ID" value="QNJ99715.1"/>
    <property type="molecule type" value="Genomic_DNA"/>
</dbReference>
<keyword evidence="1" id="KW-0732">Signal</keyword>
<dbReference type="Proteomes" id="UP000515873">
    <property type="component" value="Chromosome"/>
</dbReference>
<protein>
    <submittedName>
        <fullName evidence="2">Sel1 repeat family protein</fullName>
    </submittedName>
</protein>
<dbReference type="Gene3D" id="1.25.40.10">
    <property type="entry name" value="Tetratricopeptide repeat domain"/>
    <property type="match status" value="1"/>
</dbReference>
<accession>A0A7G8PYV8</accession>
<gene>
    <name evidence="2" type="ORF">H8F01_11180</name>
</gene>
<feature type="signal peptide" evidence="1">
    <location>
        <begin position="1"/>
        <end position="26"/>
    </location>
</feature>
<dbReference type="InterPro" id="IPR011990">
    <property type="entry name" value="TPR-like_helical_dom_sf"/>
</dbReference>
<keyword evidence="3" id="KW-1185">Reference proteome</keyword>
<reference evidence="2 3" key="1">
    <citation type="submission" date="2020-08" db="EMBL/GenBank/DDBJ databases">
        <title>Dyella sp. G9 isolated from forest soil.</title>
        <authorList>
            <person name="Fu J."/>
            <person name="Qiu L."/>
        </authorList>
    </citation>
    <scope>NUCLEOTIDE SEQUENCE [LARGE SCALE GENOMIC DNA]</scope>
    <source>
        <strain evidence="2 3">G9</strain>
    </source>
</reference>
<dbReference type="RefSeq" id="WP_187055208.1">
    <property type="nucleotide sequence ID" value="NZ_CP060412.1"/>
</dbReference>
<evidence type="ECO:0000256" key="1">
    <source>
        <dbReference type="SAM" id="SignalP"/>
    </source>
</evidence>
<name>A0A7G8PYV8_9GAMM</name>
<evidence type="ECO:0000313" key="3">
    <source>
        <dbReference type="Proteomes" id="UP000515873"/>
    </source>
</evidence>
<dbReference type="SUPFAM" id="SSF81901">
    <property type="entry name" value="HCP-like"/>
    <property type="match status" value="1"/>
</dbReference>